<dbReference type="CDD" id="cd05254">
    <property type="entry name" value="dTDP_HR_like_SDR_e"/>
    <property type="match status" value="1"/>
</dbReference>
<evidence type="ECO:0000256" key="1">
    <source>
        <dbReference type="ARBA" id="ARBA00010944"/>
    </source>
</evidence>
<dbReference type="RefSeq" id="WP_341418400.1">
    <property type="nucleotide sequence ID" value="NZ_JBBPCC010000020.1"/>
</dbReference>
<accession>A0ABU9DRD6</accession>
<organism evidence="4 5">
    <name type="scientific">Paenibacillus filicis</name>
    <dbReference type="NCBI Taxonomy" id="669464"/>
    <lineage>
        <taxon>Bacteria</taxon>
        <taxon>Bacillati</taxon>
        <taxon>Bacillota</taxon>
        <taxon>Bacilli</taxon>
        <taxon>Bacillales</taxon>
        <taxon>Paenibacillaceae</taxon>
        <taxon>Paenibacillus</taxon>
    </lineage>
</organism>
<sequence>MKVLVIGGHGMVGHMLLRYLAASTAHELYYTVRPVLAEPEDDRRIELPGARLYVDVTDWQRVSHAVQLVRPDVIVNAAGILNDCARQREVEAYEVNGMLPHRLARLTESLGSRLIHISTDCVFNGERGKYEERHVPNGESVYARTKALGEVSAFPHLTARTSIIGPEIRKEGVGLLQWFLRQKGEIKGFTRVHWNGVTTLELAKFIRHALGRAEAMTGIVHLTAPEIVSKHDLLLLFRRIFEKSDVTVHQDDAIVLDRTLLSTRKDLDYETPDYETMLNELREWMHMHP</sequence>
<dbReference type="EC" id="1.1.1.133" evidence="2"/>
<protein>
    <recommendedName>
        <fullName evidence="2">dTDP-4-dehydrorhamnose reductase</fullName>
        <ecNumber evidence="2">1.1.1.133</ecNumber>
    </recommendedName>
</protein>
<keyword evidence="2" id="KW-0560">Oxidoreductase</keyword>
<dbReference type="EMBL" id="JBBPCC010000020">
    <property type="protein sequence ID" value="MEK8131264.1"/>
    <property type="molecule type" value="Genomic_DNA"/>
</dbReference>
<dbReference type="Proteomes" id="UP001469365">
    <property type="component" value="Unassembled WGS sequence"/>
</dbReference>
<reference evidence="4 5" key="1">
    <citation type="submission" date="2024-04" db="EMBL/GenBank/DDBJ databases">
        <title>draft genome sequnece of Paenibacillus filicis.</title>
        <authorList>
            <person name="Kim D.-U."/>
        </authorList>
    </citation>
    <scope>NUCLEOTIDE SEQUENCE [LARGE SCALE GENOMIC DNA]</scope>
    <source>
        <strain evidence="4 5">KACC14197</strain>
    </source>
</reference>
<dbReference type="PANTHER" id="PTHR10491:SF4">
    <property type="entry name" value="METHIONINE ADENOSYLTRANSFERASE 2 SUBUNIT BETA"/>
    <property type="match status" value="1"/>
</dbReference>
<proteinExistence type="inferred from homology"/>
<comment type="function">
    <text evidence="2">Catalyzes the reduction of dTDP-6-deoxy-L-lyxo-4-hexulose to yield dTDP-L-rhamnose.</text>
</comment>
<comment type="similarity">
    <text evidence="1 2">Belongs to the dTDP-4-dehydrorhamnose reductase family.</text>
</comment>
<evidence type="ECO:0000313" key="4">
    <source>
        <dbReference type="EMBL" id="MEK8131264.1"/>
    </source>
</evidence>
<evidence type="ECO:0000256" key="2">
    <source>
        <dbReference type="RuleBase" id="RU364082"/>
    </source>
</evidence>
<evidence type="ECO:0000259" key="3">
    <source>
        <dbReference type="Pfam" id="PF04321"/>
    </source>
</evidence>
<dbReference type="InterPro" id="IPR029903">
    <property type="entry name" value="RmlD-like-bd"/>
</dbReference>
<dbReference type="PANTHER" id="PTHR10491">
    <property type="entry name" value="DTDP-4-DEHYDRORHAMNOSE REDUCTASE"/>
    <property type="match status" value="1"/>
</dbReference>
<comment type="caution">
    <text evidence="4">The sequence shown here is derived from an EMBL/GenBank/DDBJ whole genome shotgun (WGS) entry which is preliminary data.</text>
</comment>
<feature type="domain" description="RmlD-like substrate binding" evidence="3">
    <location>
        <begin position="1"/>
        <end position="234"/>
    </location>
</feature>
<keyword evidence="2" id="KW-0521">NADP</keyword>
<gene>
    <name evidence="4" type="ORF">WMW72_25485</name>
</gene>
<comment type="pathway">
    <text evidence="2">Carbohydrate biosynthesis; dTDP-L-rhamnose biosynthesis.</text>
</comment>
<dbReference type="Gene3D" id="3.40.50.720">
    <property type="entry name" value="NAD(P)-binding Rossmann-like Domain"/>
    <property type="match status" value="1"/>
</dbReference>
<dbReference type="SUPFAM" id="SSF51735">
    <property type="entry name" value="NAD(P)-binding Rossmann-fold domains"/>
    <property type="match status" value="1"/>
</dbReference>
<keyword evidence="5" id="KW-1185">Reference proteome</keyword>
<evidence type="ECO:0000313" key="5">
    <source>
        <dbReference type="Proteomes" id="UP001469365"/>
    </source>
</evidence>
<dbReference type="Pfam" id="PF04321">
    <property type="entry name" value="RmlD_sub_bind"/>
    <property type="match status" value="1"/>
</dbReference>
<name>A0ABU9DRD6_9BACL</name>
<dbReference type="InterPro" id="IPR005913">
    <property type="entry name" value="dTDP_dehydrorham_reduct"/>
</dbReference>
<dbReference type="InterPro" id="IPR036291">
    <property type="entry name" value="NAD(P)-bd_dom_sf"/>
</dbReference>